<evidence type="ECO:0000256" key="6">
    <source>
        <dbReference type="ARBA" id="ARBA00023136"/>
    </source>
</evidence>
<evidence type="ECO:0000256" key="1">
    <source>
        <dbReference type="ARBA" id="ARBA00004651"/>
    </source>
</evidence>
<gene>
    <name evidence="9" type="primary">mrpC</name>
    <name evidence="9" type="ORF">DPBNPPHM_00997</name>
    <name evidence="8" type="ORF">OPDIPICF_03746</name>
</gene>
<dbReference type="InterPro" id="IPR039428">
    <property type="entry name" value="NUOK/Mnh_C1-like"/>
</dbReference>
<protein>
    <submittedName>
        <fullName evidence="9">Na(+)/H(+) antiporter subunit C</fullName>
    </submittedName>
</protein>
<dbReference type="Proteomes" id="UP000441399">
    <property type="component" value="Unassembled WGS sequence"/>
</dbReference>
<evidence type="ECO:0000256" key="2">
    <source>
        <dbReference type="ARBA" id="ARBA00010388"/>
    </source>
</evidence>
<feature type="transmembrane region" description="Helical" evidence="7">
    <location>
        <begin position="25"/>
        <end position="45"/>
    </location>
</feature>
<dbReference type="Pfam" id="PF00420">
    <property type="entry name" value="Oxidored_q2"/>
    <property type="match status" value="1"/>
</dbReference>
<dbReference type="EMBL" id="CACSII010000012">
    <property type="protein sequence ID" value="CAA0103850.1"/>
    <property type="molecule type" value="Genomic_DNA"/>
</dbReference>
<keyword evidence="6 7" id="KW-0472">Membrane</keyword>
<evidence type="ECO:0000256" key="7">
    <source>
        <dbReference type="SAM" id="Phobius"/>
    </source>
</evidence>
<dbReference type="PANTHER" id="PTHR34583:SF2">
    <property type="entry name" value="ANTIPORTER SUBUNIT MNHC2-RELATED"/>
    <property type="match status" value="1"/>
</dbReference>
<dbReference type="GO" id="GO:0005886">
    <property type="term" value="C:plasma membrane"/>
    <property type="evidence" value="ECO:0007669"/>
    <property type="project" value="UniProtKB-SubCell"/>
</dbReference>
<keyword evidence="3" id="KW-1003">Cell membrane</keyword>
<dbReference type="EMBL" id="CACSIO010000002">
    <property type="protein sequence ID" value="CAA0091985.1"/>
    <property type="molecule type" value="Genomic_DNA"/>
</dbReference>
<evidence type="ECO:0000256" key="4">
    <source>
        <dbReference type="ARBA" id="ARBA00022692"/>
    </source>
</evidence>
<keyword evidence="11" id="KW-1185">Reference proteome</keyword>
<evidence type="ECO:0000313" key="11">
    <source>
        <dbReference type="Proteomes" id="UP000441399"/>
    </source>
</evidence>
<keyword evidence="5 7" id="KW-1133">Transmembrane helix</keyword>
<dbReference type="PANTHER" id="PTHR34583">
    <property type="entry name" value="ANTIPORTER SUBUNIT MNHC2-RELATED"/>
    <property type="match status" value="1"/>
</dbReference>
<proteinExistence type="inferred from homology"/>
<evidence type="ECO:0000313" key="8">
    <source>
        <dbReference type="EMBL" id="CAA0091985.1"/>
    </source>
</evidence>
<evidence type="ECO:0000256" key="3">
    <source>
        <dbReference type="ARBA" id="ARBA00022475"/>
    </source>
</evidence>
<comment type="similarity">
    <text evidence="2">Belongs to the CPA3 antiporters (TC 2.A.63) subunit C family.</text>
</comment>
<dbReference type="Gene3D" id="1.10.287.3510">
    <property type="match status" value="1"/>
</dbReference>
<dbReference type="OrthoDB" id="9799219at2"/>
<dbReference type="NCBIfam" id="NF009301">
    <property type="entry name" value="PRK12658.1"/>
    <property type="match status" value="1"/>
</dbReference>
<name>A0A5S9PJI2_9GAMM</name>
<evidence type="ECO:0000313" key="9">
    <source>
        <dbReference type="EMBL" id="CAA0103850.1"/>
    </source>
</evidence>
<evidence type="ECO:0000313" key="10">
    <source>
        <dbReference type="Proteomes" id="UP000434580"/>
    </source>
</evidence>
<evidence type="ECO:0000256" key="5">
    <source>
        <dbReference type="ARBA" id="ARBA00022989"/>
    </source>
</evidence>
<dbReference type="Proteomes" id="UP000434580">
    <property type="component" value="Unassembled WGS sequence"/>
</dbReference>
<accession>A0A5S9PJI2</accession>
<sequence>MELLWCLVVGIMTACGVYLMMERHILRFLFGMMLVSNAINFAIFISGRLTRGNPPLIASGDVVPAAGYANPLPQALILTAIVIGFGLLLFALILAYRAIKDLGTGDMDKMDAEPQVSEEQT</sequence>
<dbReference type="InterPro" id="IPR050601">
    <property type="entry name" value="CPA3_antiporter_subunitC"/>
</dbReference>
<organism evidence="9 10">
    <name type="scientific">BD1-7 clade bacterium</name>
    <dbReference type="NCBI Taxonomy" id="2029982"/>
    <lineage>
        <taxon>Bacteria</taxon>
        <taxon>Pseudomonadati</taxon>
        <taxon>Pseudomonadota</taxon>
        <taxon>Gammaproteobacteria</taxon>
        <taxon>Cellvibrionales</taxon>
        <taxon>Spongiibacteraceae</taxon>
        <taxon>BD1-7 clade</taxon>
    </lineage>
</organism>
<comment type="subcellular location">
    <subcellularLocation>
        <location evidence="1">Cell membrane</location>
        <topology evidence="1">Multi-pass membrane protein</topology>
    </subcellularLocation>
</comment>
<feature type="transmembrane region" description="Helical" evidence="7">
    <location>
        <begin position="75"/>
        <end position="99"/>
    </location>
</feature>
<keyword evidence="4 7" id="KW-0812">Transmembrane</keyword>
<reference evidence="10 11" key="1">
    <citation type="submission" date="2019-11" db="EMBL/GenBank/DDBJ databases">
        <authorList>
            <person name="Holert J."/>
        </authorList>
    </citation>
    <scope>NUCLEOTIDE SEQUENCE [LARGE SCALE GENOMIC DNA]</scope>
    <source>
        <strain evidence="9">BC5_2</strain>
        <strain evidence="8">SB11_3</strain>
    </source>
</reference>
<dbReference type="AlphaFoldDB" id="A0A5S9PJI2"/>